<evidence type="ECO:0000256" key="2">
    <source>
        <dbReference type="SAM" id="Coils"/>
    </source>
</evidence>
<keyword evidence="2" id="KW-0175">Coiled coil</keyword>
<proteinExistence type="inferred from homology"/>
<reference evidence="4 5" key="1">
    <citation type="submission" date="2023-10" db="EMBL/GenBank/DDBJ databases">
        <title>Chromosome-scale genome assembly provides insights into flower coloration mechanisms of Canna indica.</title>
        <authorList>
            <person name="Li C."/>
        </authorList>
    </citation>
    <scope>NUCLEOTIDE SEQUENCE [LARGE SCALE GENOMIC DNA]</scope>
    <source>
        <tissue evidence="4">Flower</tissue>
    </source>
</reference>
<organism evidence="4 5">
    <name type="scientific">Canna indica</name>
    <name type="common">Indian-shot</name>
    <dbReference type="NCBI Taxonomy" id="4628"/>
    <lineage>
        <taxon>Eukaryota</taxon>
        <taxon>Viridiplantae</taxon>
        <taxon>Streptophyta</taxon>
        <taxon>Embryophyta</taxon>
        <taxon>Tracheophyta</taxon>
        <taxon>Spermatophyta</taxon>
        <taxon>Magnoliopsida</taxon>
        <taxon>Liliopsida</taxon>
        <taxon>Zingiberales</taxon>
        <taxon>Cannaceae</taxon>
        <taxon>Canna</taxon>
    </lineage>
</organism>
<protein>
    <submittedName>
        <fullName evidence="4">LOB domain-containing protein 16-like</fullName>
    </submittedName>
</protein>
<dbReference type="PANTHER" id="PTHR31529:SF26">
    <property type="entry name" value="LOB DOMAIN-CONTAINING PROTEIN CRL1"/>
    <property type="match status" value="1"/>
</dbReference>
<evidence type="ECO:0000256" key="1">
    <source>
        <dbReference type="ARBA" id="ARBA00005474"/>
    </source>
</evidence>
<comment type="similarity">
    <text evidence="1">Belongs to the LOB domain-containing protein family.</text>
</comment>
<dbReference type="GO" id="GO:0045893">
    <property type="term" value="P:positive regulation of DNA-templated transcription"/>
    <property type="evidence" value="ECO:0007669"/>
    <property type="project" value="TreeGrafter"/>
</dbReference>
<dbReference type="Pfam" id="PF03195">
    <property type="entry name" value="LOB"/>
    <property type="match status" value="1"/>
</dbReference>
<dbReference type="Proteomes" id="UP001327560">
    <property type="component" value="Chromosome 3"/>
</dbReference>
<dbReference type="AlphaFoldDB" id="A0AAQ3K3B6"/>
<keyword evidence="5" id="KW-1185">Reference proteome</keyword>
<dbReference type="PROSITE" id="PS50891">
    <property type="entry name" value="LOB"/>
    <property type="match status" value="1"/>
</dbReference>
<evidence type="ECO:0000259" key="3">
    <source>
        <dbReference type="PROSITE" id="PS50891"/>
    </source>
</evidence>
<gene>
    <name evidence="4" type="ORF">Cni_G08719</name>
</gene>
<accession>A0AAQ3K3B6</accession>
<dbReference type="GO" id="GO:0009755">
    <property type="term" value="P:hormone-mediated signaling pathway"/>
    <property type="evidence" value="ECO:0007669"/>
    <property type="project" value="TreeGrafter"/>
</dbReference>
<evidence type="ECO:0000313" key="4">
    <source>
        <dbReference type="EMBL" id="WOL00008.1"/>
    </source>
</evidence>
<sequence length="171" mass="18681">MATTTGSRPCAACKLTRRKCTPDCIFAPFFSSYDSPKQFDAIHKVFGVSNASKILAAVPLLRRAAAAATLVLEAQARVQDPVYGCAGHVFALQQQVENLEAELAQVRAQLAREVASRALQNLSRGLELDTSVESPCVDSRSSESVHMEILLDDFQEYDLEALLDLQPLDQL</sequence>
<dbReference type="EMBL" id="CP136892">
    <property type="protein sequence ID" value="WOL00008.1"/>
    <property type="molecule type" value="Genomic_DNA"/>
</dbReference>
<dbReference type="GO" id="GO:0005634">
    <property type="term" value="C:nucleus"/>
    <property type="evidence" value="ECO:0007669"/>
    <property type="project" value="TreeGrafter"/>
</dbReference>
<dbReference type="PANTHER" id="PTHR31529">
    <property type="entry name" value="LOB DOMAIN CONTAINING PROTEIN"/>
    <property type="match status" value="1"/>
</dbReference>
<evidence type="ECO:0000313" key="5">
    <source>
        <dbReference type="Proteomes" id="UP001327560"/>
    </source>
</evidence>
<dbReference type="InterPro" id="IPR004883">
    <property type="entry name" value="LOB"/>
</dbReference>
<feature type="coiled-coil region" evidence="2">
    <location>
        <begin position="89"/>
        <end position="116"/>
    </location>
</feature>
<feature type="domain" description="LOB" evidence="3">
    <location>
        <begin position="8"/>
        <end position="110"/>
    </location>
</feature>
<name>A0AAQ3K3B6_9LILI</name>